<dbReference type="Proteomes" id="UP001611383">
    <property type="component" value="Chromosome"/>
</dbReference>
<dbReference type="RefSeq" id="WP_395823801.1">
    <property type="nucleotide sequence ID" value="NZ_CP043494.1"/>
</dbReference>
<accession>A0ABY9WT03</accession>
<sequence length="312" mass="31942">MKAVVVEAFGPADQLAVVERPDPEPRHGQVVIAVEAAGVGLVDILQRRGEFGFSEPGFIPGVEVAGRVQKVGEGVDRGLIGQRVFAQGSGGYAEQFVADAAGLVALPDPLSARNAVALGVNALVAHFSLRRAQVRPGEHVLVRGASGGIGLLAVKMALQLGATVTAVTRSTAADRLAELGIQNIVRRDRETEPAGPFDAVIDPVGGAAVPALLGRLAPNGRYVLNGGAAGFPPPEFGMALVQTFFNSLTFSTFSLNSVPAGEAGAAARAIFADAVRGALVPVVGPVFRLTEAAKAHLALEGGDAFGKIVLEP</sequence>
<reference evidence="2 3" key="1">
    <citation type="submission" date="2019-08" db="EMBL/GenBank/DDBJ databases">
        <title>Archangium and Cystobacter genomes.</title>
        <authorList>
            <person name="Chen I.-C.K."/>
            <person name="Wielgoss S."/>
        </authorList>
    </citation>
    <scope>NUCLEOTIDE SEQUENCE [LARGE SCALE GENOMIC DNA]</scope>
    <source>
        <strain evidence="2 3">Cbm 6</strain>
    </source>
</reference>
<evidence type="ECO:0000313" key="3">
    <source>
        <dbReference type="Proteomes" id="UP001611383"/>
    </source>
</evidence>
<dbReference type="InterPro" id="IPR011032">
    <property type="entry name" value="GroES-like_sf"/>
</dbReference>
<dbReference type="InterPro" id="IPR013154">
    <property type="entry name" value="ADH-like_N"/>
</dbReference>
<dbReference type="InterPro" id="IPR051397">
    <property type="entry name" value="Zn-ADH-like_protein"/>
</dbReference>
<dbReference type="PANTHER" id="PTHR43677">
    <property type="entry name" value="SHORT-CHAIN DEHYDROGENASE/REDUCTASE"/>
    <property type="match status" value="1"/>
</dbReference>
<organism evidence="2 3">
    <name type="scientific">Archangium minus</name>
    <dbReference type="NCBI Taxonomy" id="83450"/>
    <lineage>
        <taxon>Bacteria</taxon>
        <taxon>Pseudomonadati</taxon>
        <taxon>Myxococcota</taxon>
        <taxon>Myxococcia</taxon>
        <taxon>Myxococcales</taxon>
        <taxon>Cystobacterineae</taxon>
        <taxon>Archangiaceae</taxon>
        <taxon>Archangium</taxon>
    </lineage>
</organism>
<dbReference type="SUPFAM" id="SSF51735">
    <property type="entry name" value="NAD(P)-binding Rossmann-fold domains"/>
    <property type="match status" value="1"/>
</dbReference>
<dbReference type="Pfam" id="PF08240">
    <property type="entry name" value="ADH_N"/>
    <property type="match status" value="1"/>
</dbReference>
<dbReference type="SUPFAM" id="SSF50129">
    <property type="entry name" value="GroES-like"/>
    <property type="match status" value="1"/>
</dbReference>
<name>A0ABY9WT03_9BACT</name>
<dbReference type="Gene3D" id="3.40.50.720">
    <property type="entry name" value="NAD(P)-binding Rossmann-like Domain"/>
    <property type="match status" value="1"/>
</dbReference>
<dbReference type="Gene3D" id="3.90.180.10">
    <property type="entry name" value="Medium-chain alcohol dehydrogenases, catalytic domain"/>
    <property type="match status" value="1"/>
</dbReference>
<keyword evidence="3" id="KW-1185">Reference proteome</keyword>
<evidence type="ECO:0000313" key="2">
    <source>
        <dbReference type="EMBL" id="WNG46922.1"/>
    </source>
</evidence>
<protein>
    <submittedName>
        <fullName evidence="2">Zinc-binding dehydrogenase</fullName>
    </submittedName>
</protein>
<feature type="domain" description="Enoyl reductase (ER)" evidence="1">
    <location>
        <begin position="10"/>
        <end position="310"/>
    </location>
</feature>
<dbReference type="PANTHER" id="PTHR43677:SF4">
    <property type="entry name" value="QUINONE OXIDOREDUCTASE-LIKE PROTEIN 2"/>
    <property type="match status" value="1"/>
</dbReference>
<proteinExistence type="predicted"/>
<dbReference type="SMART" id="SM00829">
    <property type="entry name" value="PKS_ER"/>
    <property type="match status" value="1"/>
</dbReference>
<dbReference type="InterPro" id="IPR020843">
    <property type="entry name" value="ER"/>
</dbReference>
<dbReference type="InterPro" id="IPR036291">
    <property type="entry name" value="NAD(P)-bd_dom_sf"/>
</dbReference>
<evidence type="ECO:0000259" key="1">
    <source>
        <dbReference type="SMART" id="SM00829"/>
    </source>
</evidence>
<gene>
    <name evidence="2" type="ORF">F0U60_24425</name>
</gene>
<dbReference type="EMBL" id="CP043494">
    <property type="protein sequence ID" value="WNG46922.1"/>
    <property type="molecule type" value="Genomic_DNA"/>
</dbReference>
<dbReference type="Pfam" id="PF13602">
    <property type="entry name" value="ADH_zinc_N_2"/>
    <property type="match status" value="1"/>
</dbReference>